<gene>
    <name evidence="2" type="ORF">AKJ09_01539</name>
</gene>
<reference evidence="2 3" key="1">
    <citation type="submission" date="2015-08" db="EMBL/GenBank/DDBJ databases">
        <authorList>
            <person name="Babu N.S."/>
            <person name="Beckwith C.J."/>
            <person name="Beseler K.G."/>
            <person name="Brison A."/>
            <person name="Carone J.V."/>
            <person name="Caskin T.P."/>
            <person name="Diamond M."/>
            <person name="Durham M.E."/>
            <person name="Foxe J.M."/>
            <person name="Go M."/>
            <person name="Henderson B.A."/>
            <person name="Jones I.B."/>
            <person name="McGettigan J.A."/>
            <person name="Micheletti S.J."/>
            <person name="Nasrallah M.E."/>
            <person name="Ortiz D."/>
            <person name="Piller C.R."/>
            <person name="Privatt S.R."/>
            <person name="Schneider S.L."/>
            <person name="Sharp S."/>
            <person name="Smith T.C."/>
            <person name="Stanton J.D."/>
            <person name="Ullery H.E."/>
            <person name="Wilson R.J."/>
            <person name="Serrano M.G."/>
            <person name="Buck G."/>
            <person name="Lee V."/>
            <person name="Wang Y."/>
            <person name="Carvalho R."/>
            <person name="Voegtly L."/>
            <person name="Shi R."/>
            <person name="Duckworth R."/>
            <person name="Johnson A."/>
            <person name="Loviza R."/>
            <person name="Walstead R."/>
            <person name="Shah Z."/>
            <person name="Kiflezghi M."/>
            <person name="Wade K."/>
            <person name="Ball S.L."/>
            <person name="Bradley K.W."/>
            <person name="Asai D.J."/>
            <person name="Bowman C.A."/>
            <person name="Russell D.A."/>
            <person name="Pope W.H."/>
            <person name="Jacobs-Sera D."/>
            <person name="Hendrix R.W."/>
            <person name="Hatfull G.F."/>
        </authorList>
    </citation>
    <scope>NUCLEOTIDE SEQUENCE [LARGE SCALE GENOMIC DNA]</scope>
    <source>
        <strain evidence="2 3">DSM 27648</strain>
    </source>
</reference>
<protein>
    <submittedName>
        <fullName evidence="2">Uncharacterized protein</fullName>
    </submittedName>
</protein>
<proteinExistence type="predicted"/>
<feature type="region of interest" description="Disordered" evidence="1">
    <location>
        <begin position="44"/>
        <end position="65"/>
    </location>
</feature>
<evidence type="ECO:0000256" key="1">
    <source>
        <dbReference type="SAM" id="MobiDB-lite"/>
    </source>
</evidence>
<dbReference type="EMBL" id="CP012333">
    <property type="protein sequence ID" value="AKU94875.1"/>
    <property type="molecule type" value="Genomic_DNA"/>
</dbReference>
<evidence type="ECO:0000313" key="2">
    <source>
        <dbReference type="EMBL" id="AKU94875.1"/>
    </source>
</evidence>
<sequence>MPPASRVRGVCSPFGLTVEISPDAMKVSTAIGQDLVEERCERRARSTKKENNRTWNSPAWPVWVH</sequence>
<dbReference type="Proteomes" id="UP000064967">
    <property type="component" value="Chromosome"/>
</dbReference>
<dbReference type="KEGG" id="llu:AKJ09_01539"/>
<accession>A0A0K1PMW0</accession>
<name>A0A0K1PMW0_9BACT</name>
<dbReference type="AlphaFoldDB" id="A0A0K1PMW0"/>
<organism evidence="2 3">
    <name type="scientific">Labilithrix luteola</name>
    <dbReference type="NCBI Taxonomy" id="1391654"/>
    <lineage>
        <taxon>Bacteria</taxon>
        <taxon>Pseudomonadati</taxon>
        <taxon>Myxococcota</taxon>
        <taxon>Polyangia</taxon>
        <taxon>Polyangiales</taxon>
        <taxon>Labilitrichaceae</taxon>
        <taxon>Labilithrix</taxon>
    </lineage>
</organism>
<dbReference type="STRING" id="1391654.AKJ09_01539"/>
<evidence type="ECO:0000313" key="3">
    <source>
        <dbReference type="Proteomes" id="UP000064967"/>
    </source>
</evidence>
<keyword evidence="3" id="KW-1185">Reference proteome</keyword>